<protein>
    <recommendedName>
        <fullName evidence="3">NAD(+) kinase</fullName>
    </recommendedName>
</protein>
<dbReference type="SUPFAM" id="SSF111331">
    <property type="entry name" value="NAD kinase/diacylglycerol kinase-like"/>
    <property type="match status" value="1"/>
</dbReference>
<accession>A0A1G2BAX0</accession>
<evidence type="ECO:0000313" key="1">
    <source>
        <dbReference type="EMBL" id="OGY85749.1"/>
    </source>
</evidence>
<proteinExistence type="predicted"/>
<evidence type="ECO:0008006" key="3">
    <source>
        <dbReference type="Google" id="ProtNLM"/>
    </source>
</evidence>
<organism evidence="1 2">
    <name type="scientific">Candidatus Kerfeldbacteria bacterium RIFOXYB2_FULL_38_14</name>
    <dbReference type="NCBI Taxonomy" id="1798547"/>
    <lineage>
        <taxon>Bacteria</taxon>
        <taxon>Candidatus Kerfeldiibacteriota</taxon>
    </lineage>
</organism>
<reference evidence="1 2" key="1">
    <citation type="journal article" date="2016" name="Nat. Commun.">
        <title>Thousands of microbial genomes shed light on interconnected biogeochemical processes in an aquifer system.</title>
        <authorList>
            <person name="Anantharaman K."/>
            <person name="Brown C.T."/>
            <person name="Hug L.A."/>
            <person name="Sharon I."/>
            <person name="Castelle C.J."/>
            <person name="Probst A.J."/>
            <person name="Thomas B.C."/>
            <person name="Singh A."/>
            <person name="Wilkins M.J."/>
            <person name="Karaoz U."/>
            <person name="Brodie E.L."/>
            <person name="Williams K.H."/>
            <person name="Hubbard S.S."/>
            <person name="Banfield J.F."/>
        </authorList>
    </citation>
    <scope>NUCLEOTIDE SEQUENCE [LARGE SCALE GENOMIC DNA]</scope>
</reference>
<dbReference type="Proteomes" id="UP000176420">
    <property type="component" value="Unassembled WGS sequence"/>
</dbReference>
<name>A0A1G2BAX0_9BACT</name>
<dbReference type="GO" id="GO:0019674">
    <property type="term" value="P:NAD+ metabolic process"/>
    <property type="evidence" value="ECO:0007669"/>
    <property type="project" value="InterPro"/>
</dbReference>
<comment type="caution">
    <text evidence="1">The sequence shown here is derived from an EMBL/GenBank/DDBJ whole genome shotgun (WGS) entry which is preliminary data.</text>
</comment>
<dbReference type="Pfam" id="PF20143">
    <property type="entry name" value="NAD_kinase_C"/>
    <property type="match status" value="1"/>
</dbReference>
<dbReference type="GO" id="GO:0003951">
    <property type="term" value="F:NAD+ kinase activity"/>
    <property type="evidence" value="ECO:0007669"/>
    <property type="project" value="InterPro"/>
</dbReference>
<evidence type="ECO:0000313" key="2">
    <source>
        <dbReference type="Proteomes" id="UP000176420"/>
    </source>
</evidence>
<dbReference type="Gene3D" id="2.60.200.30">
    <property type="entry name" value="Probable inorganic polyphosphate/atp-NAD kinase, domain 2"/>
    <property type="match status" value="1"/>
</dbReference>
<dbReference type="PANTHER" id="PTHR20275:SF0">
    <property type="entry name" value="NAD KINASE"/>
    <property type="match status" value="1"/>
</dbReference>
<dbReference type="Gene3D" id="3.40.50.10330">
    <property type="entry name" value="Probable inorganic polyphosphate/atp-NAD kinase, domain 1"/>
    <property type="match status" value="1"/>
</dbReference>
<dbReference type="InterPro" id="IPR017438">
    <property type="entry name" value="ATP-NAD_kinase_N"/>
</dbReference>
<sequence length="256" mass="28425">MKILIVGLAKEELVKEIHANYPRLEIVAKDPEVVVCYGGDGTLLYAERIFPGIPKAMIRNSRVCKLCSTETGDTILSLLQRNDFQIVEHTKLEAHVNKQILYALNDIVIGHQAVNGTLRSQVYLNGQQYGDEIFGDGVVISTPLGSTGYYQSITRSNFRSGIGIAFNNSITSVSHLVVDKKTTIEVEVTRGPGVVASDNDERALPLPNKQRAKIMISDKIAKIIKFPKEFQKFNVNTGSDRAVLGYCQICRVHYEQ</sequence>
<dbReference type="InterPro" id="IPR017437">
    <property type="entry name" value="ATP-NAD_kinase_PpnK-typ_C"/>
</dbReference>
<dbReference type="AlphaFoldDB" id="A0A1G2BAX0"/>
<dbReference type="InterPro" id="IPR016064">
    <property type="entry name" value="NAD/diacylglycerol_kinase_sf"/>
</dbReference>
<gene>
    <name evidence="1" type="ORF">A2319_00715</name>
</gene>
<dbReference type="PANTHER" id="PTHR20275">
    <property type="entry name" value="NAD KINASE"/>
    <property type="match status" value="1"/>
</dbReference>
<dbReference type="EMBL" id="MHKI01000028">
    <property type="protein sequence ID" value="OGY85749.1"/>
    <property type="molecule type" value="Genomic_DNA"/>
</dbReference>
<dbReference type="GO" id="GO:0006741">
    <property type="term" value="P:NADP+ biosynthetic process"/>
    <property type="evidence" value="ECO:0007669"/>
    <property type="project" value="TreeGrafter"/>
</dbReference>